<dbReference type="SUPFAM" id="SSF89733">
    <property type="entry name" value="L-sulfolactate dehydrogenase-like"/>
    <property type="match status" value="1"/>
</dbReference>
<dbReference type="NCBIfam" id="NF007504">
    <property type="entry name" value="PRK10098.1"/>
    <property type="match status" value="1"/>
</dbReference>
<organism evidence="3">
    <name type="scientific">marine metagenome</name>
    <dbReference type="NCBI Taxonomy" id="408172"/>
    <lineage>
        <taxon>unclassified sequences</taxon>
        <taxon>metagenomes</taxon>
        <taxon>ecological metagenomes</taxon>
    </lineage>
</organism>
<comment type="similarity">
    <text evidence="1">Belongs to the LDH2/MDH2 oxidoreductase family.</text>
</comment>
<dbReference type="PANTHER" id="PTHR11091">
    <property type="entry name" value="OXIDOREDUCTASE-RELATED"/>
    <property type="match status" value="1"/>
</dbReference>
<dbReference type="InterPro" id="IPR043143">
    <property type="entry name" value="Mal/L-sulf/L-lact_DH-like_NADP"/>
</dbReference>
<dbReference type="InterPro" id="IPR043144">
    <property type="entry name" value="Mal/L-sulf/L-lact_DH-like_ah"/>
</dbReference>
<dbReference type="InterPro" id="IPR003767">
    <property type="entry name" value="Malate/L-lactate_DH-like"/>
</dbReference>
<dbReference type="PANTHER" id="PTHR11091:SF0">
    <property type="entry name" value="MALATE DEHYDROGENASE"/>
    <property type="match status" value="1"/>
</dbReference>
<dbReference type="GO" id="GO:0016491">
    <property type="term" value="F:oxidoreductase activity"/>
    <property type="evidence" value="ECO:0007669"/>
    <property type="project" value="UniProtKB-KW"/>
</dbReference>
<reference evidence="3" key="1">
    <citation type="submission" date="2018-05" db="EMBL/GenBank/DDBJ databases">
        <authorList>
            <person name="Lanie J.A."/>
            <person name="Ng W.-L."/>
            <person name="Kazmierczak K.M."/>
            <person name="Andrzejewski T.M."/>
            <person name="Davidsen T.M."/>
            <person name="Wayne K.J."/>
            <person name="Tettelin H."/>
            <person name="Glass J.I."/>
            <person name="Rusch D."/>
            <person name="Podicherti R."/>
            <person name="Tsui H.-C.T."/>
            <person name="Winkler M.E."/>
        </authorList>
    </citation>
    <scope>NUCLEOTIDE SEQUENCE</scope>
</reference>
<dbReference type="AlphaFoldDB" id="A0A381WUA5"/>
<name>A0A381WUA5_9ZZZZ</name>
<evidence type="ECO:0008006" key="4">
    <source>
        <dbReference type="Google" id="ProtNLM"/>
    </source>
</evidence>
<gene>
    <name evidence="3" type="ORF">METZ01_LOCUS108347</name>
</gene>
<dbReference type="EMBL" id="UINC01012751">
    <property type="protein sequence ID" value="SVA55493.1"/>
    <property type="molecule type" value="Genomic_DNA"/>
</dbReference>
<dbReference type="Gene3D" id="1.10.1530.10">
    <property type="match status" value="1"/>
</dbReference>
<keyword evidence="2" id="KW-0560">Oxidoreductase</keyword>
<evidence type="ECO:0000256" key="2">
    <source>
        <dbReference type="ARBA" id="ARBA00023002"/>
    </source>
</evidence>
<evidence type="ECO:0000256" key="1">
    <source>
        <dbReference type="ARBA" id="ARBA00006056"/>
    </source>
</evidence>
<evidence type="ECO:0000313" key="3">
    <source>
        <dbReference type="EMBL" id="SVA55493.1"/>
    </source>
</evidence>
<accession>A0A381WUA5</accession>
<sequence>MVLRVDAGQLEALVAAIFERGGCMRDEAERIAMRLLGANLTGHDSHGVLRTSRYIDWLKRGIFHAGQRVKIDFDSDALCILDGQYGFGQTIGEQAVHLGLEKAATNGAAVVALNNAGHLGRIGDWAEMAAAEGYVSIHFVNARGSVLVAPFGGTEPRISTAPFCVGVPRGDEPPVVLDFATSVVAEGKVLVASKGGKPLPEGALIDQNGTLSTDPEVLYGTAGPDAPTTERNGSGAIRAMGEHKGSGLAFICELLGGSLTGNRATGLPNEKFANGMLSIYLSVETFDRGGGFADDITRYIDYVKSANPADPDAPIVVPGDKERQVKAERLANGVPLTQEAWNDIRDAAKRVGLEDEEIQEFATPF</sequence>
<dbReference type="Pfam" id="PF02615">
    <property type="entry name" value="Ldh_2"/>
    <property type="match status" value="1"/>
</dbReference>
<proteinExistence type="inferred from homology"/>
<dbReference type="InterPro" id="IPR036111">
    <property type="entry name" value="Mal/L-sulfo/L-lacto_DH-like_sf"/>
</dbReference>
<protein>
    <recommendedName>
        <fullName evidence="4">Malate/lactate/ureidoglycolate dehydrogenase</fullName>
    </recommendedName>
</protein>
<dbReference type="Gene3D" id="3.30.1370.60">
    <property type="entry name" value="Hypothetical oxidoreductase yiak, domain 2"/>
    <property type="match status" value="1"/>
</dbReference>